<sequence length="466" mass="50979">MATEEGHALALPTPLPNPFPLGTTKQAAYEVLRVATEEERRTGLPLEEFVTRIRAMRKADRGMWPANTKTPDGTLSAAMGGDACFLKTMKRTFTLSGAAPGKVDGYGVRAHPLQPPAAREREHVDDDDPNAPKTSTGRRISVKKRTYEDIMEAEHEARVEQAKVRAAAKAKEEAARKARAKEEEKARRIHAAQKEQEAKARRKQVELARAKLKAQRLASSPTVKVKVKAPKKPASARGSKKAAADSDDDETEEDEEKEEAAPTPSRGKAGAGSKTPKVPTVFDMFPYTSKTEVLSGLDSPLQAIDISDVVNADTLASLDEESRNMLATLASDVDVNGRLFNSPSWKETLTLYQELLAMGLFDTKSGQPRRIVEMYQELRKDKNALRNEWCSRLYANRRASGRHSAVSSDLLSQWEGVDEAFREAMNAATKRRREEEMRQSSALAASAAAAAAAAVKATVLASSPPM</sequence>
<feature type="compositionally biased region" description="Basic and acidic residues" evidence="1">
    <location>
        <begin position="170"/>
        <end position="209"/>
    </location>
</feature>
<feature type="compositionally biased region" description="Low complexity" evidence="1">
    <location>
        <begin position="215"/>
        <end position="224"/>
    </location>
</feature>
<protein>
    <submittedName>
        <fullName evidence="2">Uncharacterized protein</fullName>
    </submittedName>
</protein>
<dbReference type="AlphaFoldDB" id="A0A830HE30"/>
<evidence type="ECO:0000313" key="2">
    <source>
        <dbReference type="EMBL" id="GHP05314.1"/>
    </source>
</evidence>
<feature type="region of interest" description="Disordered" evidence="1">
    <location>
        <begin position="111"/>
        <end position="140"/>
    </location>
</feature>
<reference evidence="2" key="1">
    <citation type="submission" date="2020-10" db="EMBL/GenBank/DDBJ databases">
        <title>Unveiling of a novel bifunctional photoreceptor, Dualchrome1, isolated from a cosmopolitan green alga.</title>
        <authorList>
            <person name="Suzuki S."/>
            <person name="Kawachi M."/>
        </authorList>
    </citation>
    <scope>NUCLEOTIDE SEQUENCE</scope>
    <source>
        <strain evidence="2">NIES 2893</strain>
    </source>
</reference>
<accession>A0A830HE30</accession>
<feature type="compositionally biased region" description="Acidic residues" evidence="1">
    <location>
        <begin position="245"/>
        <end position="258"/>
    </location>
</feature>
<dbReference type="EMBL" id="BNJQ01000010">
    <property type="protein sequence ID" value="GHP05314.1"/>
    <property type="molecule type" value="Genomic_DNA"/>
</dbReference>
<comment type="caution">
    <text evidence="2">The sequence shown here is derived from an EMBL/GenBank/DDBJ whole genome shotgun (WGS) entry which is preliminary data.</text>
</comment>
<feature type="region of interest" description="Disordered" evidence="1">
    <location>
        <begin position="170"/>
        <end position="280"/>
    </location>
</feature>
<evidence type="ECO:0000313" key="3">
    <source>
        <dbReference type="Proteomes" id="UP000660262"/>
    </source>
</evidence>
<name>A0A830HE30_9CHLO</name>
<organism evidence="2 3">
    <name type="scientific">Pycnococcus provasolii</name>
    <dbReference type="NCBI Taxonomy" id="41880"/>
    <lineage>
        <taxon>Eukaryota</taxon>
        <taxon>Viridiplantae</taxon>
        <taxon>Chlorophyta</taxon>
        <taxon>Pseudoscourfieldiophyceae</taxon>
        <taxon>Pseudoscourfieldiales</taxon>
        <taxon>Pycnococcaceae</taxon>
        <taxon>Pycnococcus</taxon>
    </lineage>
</organism>
<evidence type="ECO:0000256" key="1">
    <source>
        <dbReference type="SAM" id="MobiDB-lite"/>
    </source>
</evidence>
<gene>
    <name evidence="2" type="ORF">PPROV_000406600</name>
</gene>
<dbReference type="Proteomes" id="UP000660262">
    <property type="component" value="Unassembled WGS sequence"/>
</dbReference>
<keyword evidence="3" id="KW-1185">Reference proteome</keyword>
<proteinExistence type="predicted"/>